<protein>
    <recommendedName>
        <fullName evidence="4">Metal-dependent hydrolase</fullName>
    </recommendedName>
</protein>
<dbReference type="InterPro" id="IPR007404">
    <property type="entry name" value="YdjM-like"/>
</dbReference>
<feature type="transmembrane region" description="Helical" evidence="1">
    <location>
        <begin position="190"/>
        <end position="207"/>
    </location>
</feature>
<evidence type="ECO:0000313" key="3">
    <source>
        <dbReference type="Proteomes" id="UP000194798"/>
    </source>
</evidence>
<feature type="transmembrane region" description="Helical" evidence="1">
    <location>
        <begin position="59"/>
        <end position="80"/>
    </location>
</feature>
<name>A0A251X760_9GAMM</name>
<dbReference type="EMBL" id="MSLT01000012">
    <property type="protein sequence ID" value="OUD13909.1"/>
    <property type="molecule type" value="Genomic_DNA"/>
</dbReference>
<accession>A0A251X760</accession>
<keyword evidence="1" id="KW-1133">Transmembrane helix</keyword>
<dbReference type="Proteomes" id="UP000194798">
    <property type="component" value="Unassembled WGS sequence"/>
</dbReference>
<feature type="transmembrane region" description="Helical" evidence="1">
    <location>
        <begin position="140"/>
        <end position="159"/>
    </location>
</feature>
<feature type="transmembrane region" description="Helical" evidence="1">
    <location>
        <begin position="116"/>
        <end position="134"/>
    </location>
</feature>
<keyword evidence="3" id="KW-1185">Reference proteome</keyword>
<reference evidence="2 3" key="1">
    <citation type="submission" date="2016-12" db="EMBL/GenBank/DDBJ databases">
        <title>Thioflexothrix psekupsii D3 genome sequencing and assembly.</title>
        <authorList>
            <person name="Fomenkov A."/>
            <person name="Vincze T."/>
            <person name="Grabovich M."/>
            <person name="Anton B.P."/>
            <person name="Dubinina G."/>
            <person name="Orlova M."/>
            <person name="Belousova E."/>
            <person name="Roberts R.J."/>
        </authorList>
    </citation>
    <scope>NUCLEOTIDE SEQUENCE [LARGE SCALE GENOMIC DNA]</scope>
    <source>
        <strain evidence="2">D3</strain>
    </source>
</reference>
<comment type="caution">
    <text evidence="2">The sequence shown here is derived from an EMBL/GenBank/DDBJ whole genome shotgun (WGS) entry which is preliminary data.</text>
</comment>
<dbReference type="AlphaFoldDB" id="A0A251X760"/>
<keyword evidence="1" id="KW-0812">Transmembrane</keyword>
<evidence type="ECO:0000313" key="2">
    <source>
        <dbReference type="EMBL" id="OUD13909.1"/>
    </source>
</evidence>
<gene>
    <name evidence="2" type="ORF">TPSD3_06080</name>
</gene>
<evidence type="ECO:0000256" key="1">
    <source>
        <dbReference type="SAM" id="Phobius"/>
    </source>
</evidence>
<sequence length="241" mass="27110">MANFQAHLSAAAALSGLASMTCLSMELVSPNEVFFLWGVGVIGGILPDVDSNHSTSLQLIFTLLATIIAFAASVHHIHYFSIVELWIIWGIVYALVRYVVIIFIKKLTLHRGTFHSLGMALLFGFIITVFSFRLLNANAVFAWLLGLFAAFGFTIHLLLDEANSIELKDKIRVKRSLGTAIKLLDWKDKTASVIMIISIILMFSLTPEINALKQLFNQNQWHTFSQNILPKERWFQPHPIK</sequence>
<keyword evidence="1" id="KW-0472">Membrane</keyword>
<dbReference type="RefSeq" id="WP_176329759.1">
    <property type="nucleotide sequence ID" value="NZ_MSLT01000012.1"/>
</dbReference>
<evidence type="ECO:0008006" key="4">
    <source>
        <dbReference type="Google" id="ProtNLM"/>
    </source>
</evidence>
<dbReference type="Pfam" id="PF04307">
    <property type="entry name" value="YdjM"/>
    <property type="match status" value="1"/>
</dbReference>
<organism evidence="2 3">
    <name type="scientific">Thioflexithrix psekupsensis</name>
    <dbReference type="NCBI Taxonomy" id="1570016"/>
    <lineage>
        <taxon>Bacteria</taxon>
        <taxon>Pseudomonadati</taxon>
        <taxon>Pseudomonadota</taxon>
        <taxon>Gammaproteobacteria</taxon>
        <taxon>Thiotrichales</taxon>
        <taxon>Thioflexithrix</taxon>
    </lineage>
</organism>
<feature type="transmembrane region" description="Helical" evidence="1">
    <location>
        <begin position="86"/>
        <end position="104"/>
    </location>
</feature>
<proteinExistence type="predicted"/>